<gene>
    <name evidence="2" type="ORF">A4X09_0g95</name>
</gene>
<feature type="compositionally biased region" description="Basic residues" evidence="1">
    <location>
        <begin position="278"/>
        <end position="287"/>
    </location>
</feature>
<evidence type="ECO:0000313" key="3">
    <source>
        <dbReference type="Proteomes" id="UP000078113"/>
    </source>
</evidence>
<keyword evidence="3" id="KW-1185">Reference proteome</keyword>
<name>A0A8X7T8B4_9BASI</name>
<dbReference type="Proteomes" id="UP000078113">
    <property type="component" value="Unassembled WGS sequence"/>
</dbReference>
<feature type="region of interest" description="Disordered" evidence="1">
    <location>
        <begin position="256"/>
        <end position="361"/>
    </location>
</feature>
<sequence>MACNQRSRKKKTALKKEQKEANLKSTKAESSAASTSSSSRKIKVKKPEKKSKASRRVKKDQKKSTTSSRGVKRDSDGNDLSMAEAGDGDEDSKPSSAEAPVDSPPEDAGGGGEVMNGDPDYDPKGCSICGTSSSVRRYKDPDTGQSTTFCNVHNPHRTFNKTKAVKYFSKYKDIGGNLNDCDLLRAEIDGLLKVRRRRNRHTRSGEPKVRLYFVRELYELSRAKRAKKEEDDQAKKARKEEEAQLKLAQRIERKAKAEQLRADKKAQQEKEKAEKKAARACKGKTTSRRAEDEGAHPDPGGSAEAGTSSMVTVSSIEIIEISDDEADETMAPLAPQAPPSIISTADPQPSIEDPSVKSEPGLELPMIPEDAHTLASDTNAFHVKEEIERPLFLAVDP</sequence>
<dbReference type="EMBL" id="LWDG02000002">
    <property type="protein sequence ID" value="KAE8272219.1"/>
    <property type="molecule type" value="Genomic_DNA"/>
</dbReference>
<feature type="compositionally biased region" description="Basic residues" evidence="1">
    <location>
        <begin position="1"/>
        <end position="13"/>
    </location>
</feature>
<protein>
    <submittedName>
        <fullName evidence="2">Uncharacterized protein</fullName>
    </submittedName>
</protein>
<proteinExistence type="predicted"/>
<feature type="region of interest" description="Disordered" evidence="1">
    <location>
        <begin position="1"/>
        <end position="125"/>
    </location>
</feature>
<accession>A0A8X7T8B4</accession>
<reference evidence="2" key="2">
    <citation type="journal article" date="2019" name="IMA Fungus">
        <title>Genome sequencing and comparison of five Tilletia species to identify candidate genes for the detection of regulated species infecting wheat.</title>
        <authorList>
            <person name="Nguyen H.D.T."/>
            <person name="Sultana T."/>
            <person name="Kesanakurti P."/>
            <person name="Hambleton S."/>
        </authorList>
    </citation>
    <scope>NUCLEOTIDE SEQUENCE</scope>
    <source>
        <strain evidence="2">DAOMC 236422</strain>
    </source>
</reference>
<evidence type="ECO:0000313" key="2">
    <source>
        <dbReference type="EMBL" id="KAE8272219.1"/>
    </source>
</evidence>
<feature type="compositionally biased region" description="Basic residues" evidence="1">
    <location>
        <begin position="40"/>
        <end position="61"/>
    </location>
</feature>
<evidence type="ECO:0000256" key="1">
    <source>
        <dbReference type="SAM" id="MobiDB-lite"/>
    </source>
</evidence>
<organism evidence="2 3">
    <name type="scientific">Tilletia walkeri</name>
    <dbReference type="NCBI Taxonomy" id="117179"/>
    <lineage>
        <taxon>Eukaryota</taxon>
        <taxon>Fungi</taxon>
        <taxon>Dikarya</taxon>
        <taxon>Basidiomycota</taxon>
        <taxon>Ustilaginomycotina</taxon>
        <taxon>Exobasidiomycetes</taxon>
        <taxon>Tilletiales</taxon>
        <taxon>Tilletiaceae</taxon>
        <taxon>Tilletia</taxon>
    </lineage>
</organism>
<feature type="compositionally biased region" description="Low complexity" evidence="1">
    <location>
        <begin position="24"/>
        <end position="39"/>
    </location>
</feature>
<comment type="caution">
    <text evidence="2">The sequence shown here is derived from an EMBL/GenBank/DDBJ whole genome shotgun (WGS) entry which is preliminary data.</text>
</comment>
<reference evidence="2" key="1">
    <citation type="submission" date="2016-04" db="EMBL/GenBank/DDBJ databases">
        <authorList>
            <person name="Nguyen H.D."/>
            <person name="Samba Siva P."/>
            <person name="Cullis J."/>
            <person name="Levesque C.A."/>
            <person name="Hambleton S."/>
        </authorList>
    </citation>
    <scope>NUCLEOTIDE SEQUENCE</scope>
    <source>
        <strain evidence="2">DAOMC 236422</strain>
    </source>
</reference>
<feature type="compositionally biased region" description="Basic and acidic residues" evidence="1">
    <location>
        <begin position="256"/>
        <end position="277"/>
    </location>
</feature>
<dbReference type="AlphaFoldDB" id="A0A8X7T8B4"/>